<evidence type="ECO:0000256" key="9">
    <source>
        <dbReference type="ARBA" id="ARBA00023004"/>
    </source>
</evidence>
<sequence>MSPHYTRTAITLHWLIALLICAAFPLGLYMHDLPLSPHKLRMYSYHKWIGVTVFLFAVVRLSWRISHRPPSLPDSMANWEKSVAHAMHFALYALIFLAPLSGWLMSSAKGFQTVWFGMLPLPDLVGKDKELGNTLQEVHEALNFLMLGLVLAHAGAALKHHVIERDDVLARMLPFLDSRK</sequence>
<feature type="transmembrane region" description="Helical" evidence="12">
    <location>
        <begin position="83"/>
        <end position="105"/>
    </location>
</feature>
<evidence type="ECO:0000256" key="1">
    <source>
        <dbReference type="ARBA" id="ARBA00004651"/>
    </source>
</evidence>
<reference evidence="14" key="1">
    <citation type="submission" date="2016-10" db="EMBL/GenBank/DDBJ databases">
        <title>Sequence of Gallionella enrichment culture.</title>
        <authorList>
            <person name="Poehlein A."/>
            <person name="Muehling M."/>
            <person name="Daniel R."/>
        </authorList>
    </citation>
    <scope>NUCLEOTIDE SEQUENCE</scope>
</reference>
<dbReference type="GO" id="GO:0005886">
    <property type="term" value="C:plasma membrane"/>
    <property type="evidence" value="ECO:0007669"/>
    <property type="project" value="UniProtKB-SubCell"/>
</dbReference>
<dbReference type="InterPro" id="IPR011577">
    <property type="entry name" value="Cyt_b561_bac/Ni-Hgenase"/>
</dbReference>
<dbReference type="GO" id="GO:0046872">
    <property type="term" value="F:metal ion binding"/>
    <property type="evidence" value="ECO:0007669"/>
    <property type="project" value="UniProtKB-KW"/>
</dbReference>
<dbReference type="InterPro" id="IPR016174">
    <property type="entry name" value="Di-haem_cyt_TM"/>
</dbReference>
<feature type="transmembrane region" description="Helical" evidence="12">
    <location>
        <begin position="43"/>
        <end position="63"/>
    </location>
</feature>
<dbReference type="InterPro" id="IPR052168">
    <property type="entry name" value="Cytochrome_b561_oxidase"/>
</dbReference>
<keyword evidence="3" id="KW-1003">Cell membrane</keyword>
<dbReference type="Pfam" id="PF01292">
    <property type="entry name" value="Ni_hydr_CYTB"/>
    <property type="match status" value="1"/>
</dbReference>
<keyword evidence="9" id="KW-0408">Iron</keyword>
<dbReference type="SUPFAM" id="SSF81342">
    <property type="entry name" value="Transmembrane di-heme cytochromes"/>
    <property type="match status" value="1"/>
</dbReference>
<feature type="domain" description="Cytochrome b561 bacterial/Ni-hydrogenase" evidence="13">
    <location>
        <begin position="4"/>
        <end position="174"/>
    </location>
</feature>
<dbReference type="GO" id="GO:0020037">
    <property type="term" value="F:heme binding"/>
    <property type="evidence" value="ECO:0007669"/>
    <property type="project" value="TreeGrafter"/>
</dbReference>
<evidence type="ECO:0000259" key="13">
    <source>
        <dbReference type="Pfam" id="PF01292"/>
    </source>
</evidence>
<comment type="caution">
    <text evidence="14">The sequence shown here is derived from an EMBL/GenBank/DDBJ whole genome shotgun (WGS) entry which is preliminary data.</text>
</comment>
<dbReference type="GO" id="GO:0022904">
    <property type="term" value="P:respiratory electron transport chain"/>
    <property type="evidence" value="ECO:0007669"/>
    <property type="project" value="InterPro"/>
</dbReference>
<comment type="subcellular location">
    <subcellularLocation>
        <location evidence="1">Cell membrane</location>
        <topology evidence="1">Multi-pass membrane protein</topology>
    </subcellularLocation>
</comment>
<keyword evidence="2" id="KW-0813">Transport</keyword>
<evidence type="ECO:0000256" key="6">
    <source>
        <dbReference type="ARBA" id="ARBA00022723"/>
    </source>
</evidence>
<keyword evidence="7" id="KW-0249">Electron transport</keyword>
<keyword evidence="5 12" id="KW-0812">Transmembrane</keyword>
<dbReference type="PANTHER" id="PTHR30529">
    <property type="entry name" value="CYTOCHROME B561"/>
    <property type="match status" value="1"/>
</dbReference>
<evidence type="ECO:0000256" key="4">
    <source>
        <dbReference type="ARBA" id="ARBA00022617"/>
    </source>
</evidence>
<evidence type="ECO:0000256" key="10">
    <source>
        <dbReference type="ARBA" id="ARBA00023136"/>
    </source>
</evidence>
<dbReference type="GO" id="GO:0009055">
    <property type="term" value="F:electron transfer activity"/>
    <property type="evidence" value="ECO:0007669"/>
    <property type="project" value="InterPro"/>
</dbReference>
<evidence type="ECO:0000256" key="11">
    <source>
        <dbReference type="ARBA" id="ARBA00037975"/>
    </source>
</evidence>
<evidence type="ECO:0000256" key="5">
    <source>
        <dbReference type="ARBA" id="ARBA00022692"/>
    </source>
</evidence>
<organism evidence="14">
    <name type="scientific">mine drainage metagenome</name>
    <dbReference type="NCBI Taxonomy" id="410659"/>
    <lineage>
        <taxon>unclassified sequences</taxon>
        <taxon>metagenomes</taxon>
        <taxon>ecological metagenomes</taxon>
    </lineage>
</organism>
<gene>
    <name evidence="14" type="ORF">GALL_51000</name>
</gene>
<feature type="transmembrane region" description="Helical" evidence="12">
    <location>
        <begin position="141"/>
        <end position="158"/>
    </location>
</feature>
<proteinExistence type="inferred from homology"/>
<comment type="similarity">
    <text evidence="11">Belongs to the cytochrome b561 family.</text>
</comment>
<dbReference type="Gene3D" id="1.20.950.20">
    <property type="entry name" value="Transmembrane di-heme cytochromes, Chain C"/>
    <property type="match status" value="1"/>
</dbReference>
<accession>A0A1J5T1A0</accession>
<keyword evidence="10 12" id="KW-0472">Membrane</keyword>
<evidence type="ECO:0000256" key="8">
    <source>
        <dbReference type="ARBA" id="ARBA00022989"/>
    </source>
</evidence>
<name>A0A1J5T1A0_9ZZZZ</name>
<keyword evidence="6" id="KW-0479">Metal-binding</keyword>
<dbReference type="EMBL" id="MLJW01000013">
    <property type="protein sequence ID" value="OIR13963.1"/>
    <property type="molecule type" value="Genomic_DNA"/>
</dbReference>
<keyword evidence="4" id="KW-0349">Heme</keyword>
<dbReference type="PANTHER" id="PTHR30529:SF1">
    <property type="entry name" value="CYTOCHROME B561 HOMOLOG 2"/>
    <property type="match status" value="1"/>
</dbReference>
<evidence type="ECO:0000256" key="2">
    <source>
        <dbReference type="ARBA" id="ARBA00022448"/>
    </source>
</evidence>
<protein>
    <recommendedName>
        <fullName evidence="13">Cytochrome b561 bacterial/Ni-hydrogenase domain-containing protein</fullName>
    </recommendedName>
</protein>
<keyword evidence="8 12" id="KW-1133">Transmembrane helix</keyword>
<evidence type="ECO:0000256" key="3">
    <source>
        <dbReference type="ARBA" id="ARBA00022475"/>
    </source>
</evidence>
<feature type="transmembrane region" description="Helical" evidence="12">
    <location>
        <begin position="12"/>
        <end position="31"/>
    </location>
</feature>
<evidence type="ECO:0000256" key="7">
    <source>
        <dbReference type="ARBA" id="ARBA00022982"/>
    </source>
</evidence>
<evidence type="ECO:0000256" key="12">
    <source>
        <dbReference type="SAM" id="Phobius"/>
    </source>
</evidence>
<dbReference type="AlphaFoldDB" id="A0A1J5T1A0"/>
<evidence type="ECO:0000313" key="14">
    <source>
        <dbReference type="EMBL" id="OIR13963.1"/>
    </source>
</evidence>